<dbReference type="OrthoDB" id="2820488at2759"/>
<evidence type="ECO:0000313" key="3">
    <source>
        <dbReference type="Proteomes" id="UP000020467"/>
    </source>
</evidence>
<sequence>MILNNFVLLAGTVASLSTSLTFPRHENPEAISCSTSRNQPTPSWRQQQIFETFIQRFFVQKDAKGAILDNMSVNYTQHNPNALSGRQNAIDYVGPIFDAANFTILRHSFSNNTGWVHTKMEIPGLTLNAVMDIFRFQGSCIVEHWDVATAMPPNATNPLALF</sequence>
<evidence type="ECO:0008006" key="4">
    <source>
        <dbReference type="Google" id="ProtNLM"/>
    </source>
</evidence>
<gene>
    <name evidence="2" type="ORF">CFIO01_01620</name>
</gene>
<dbReference type="AlphaFoldDB" id="A0A010RES8"/>
<dbReference type="Gene3D" id="3.10.450.50">
    <property type="match status" value="1"/>
</dbReference>
<name>A0A010RES8_9PEZI</name>
<dbReference type="HOGENOM" id="CLU_100997_3_1_1"/>
<dbReference type="InterPro" id="IPR032710">
    <property type="entry name" value="NTF2-like_dom_sf"/>
</dbReference>
<dbReference type="EMBL" id="JARH01000609">
    <property type="protein sequence ID" value="EXF78781.1"/>
    <property type="molecule type" value="Genomic_DNA"/>
</dbReference>
<accession>A0A010RES8</accession>
<organism evidence="2 3">
    <name type="scientific">Colletotrichum fioriniae PJ7</name>
    <dbReference type="NCBI Taxonomy" id="1445577"/>
    <lineage>
        <taxon>Eukaryota</taxon>
        <taxon>Fungi</taxon>
        <taxon>Dikarya</taxon>
        <taxon>Ascomycota</taxon>
        <taxon>Pezizomycotina</taxon>
        <taxon>Sordariomycetes</taxon>
        <taxon>Hypocreomycetidae</taxon>
        <taxon>Glomerellales</taxon>
        <taxon>Glomerellaceae</taxon>
        <taxon>Colletotrichum</taxon>
        <taxon>Colletotrichum acutatum species complex</taxon>
    </lineage>
</organism>
<dbReference type="eggNOG" id="ENOG502S62I">
    <property type="taxonomic scope" value="Eukaryota"/>
</dbReference>
<proteinExistence type="predicted"/>
<dbReference type="Proteomes" id="UP000020467">
    <property type="component" value="Unassembled WGS sequence"/>
</dbReference>
<reference evidence="2 3" key="1">
    <citation type="submission" date="2014-02" db="EMBL/GenBank/DDBJ databases">
        <title>The genome sequence of Colletotrichum fioriniae PJ7.</title>
        <authorList>
            <person name="Baroncelli R."/>
            <person name="Thon M.R."/>
        </authorList>
    </citation>
    <scope>NUCLEOTIDE SEQUENCE [LARGE SCALE GENOMIC DNA]</scope>
    <source>
        <strain evidence="2 3">PJ7</strain>
    </source>
</reference>
<keyword evidence="3" id="KW-1185">Reference proteome</keyword>
<dbReference type="SUPFAM" id="SSF54427">
    <property type="entry name" value="NTF2-like"/>
    <property type="match status" value="1"/>
</dbReference>
<feature type="signal peptide" evidence="1">
    <location>
        <begin position="1"/>
        <end position="17"/>
    </location>
</feature>
<evidence type="ECO:0000313" key="2">
    <source>
        <dbReference type="EMBL" id="EXF78781.1"/>
    </source>
</evidence>
<dbReference type="KEGG" id="cfj:CFIO01_01620"/>
<evidence type="ECO:0000256" key="1">
    <source>
        <dbReference type="SAM" id="SignalP"/>
    </source>
</evidence>
<comment type="caution">
    <text evidence="2">The sequence shown here is derived from an EMBL/GenBank/DDBJ whole genome shotgun (WGS) entry which is preliminary data.</text>
</comment>
<protein>
    <recommendedName>
        <fullName evidence="4">SnoaL-like domain-containing protein</fullName>
    </recommendedName>
</protein>
<keyword evidence="1" id="KW-0732">Signal</keyword>
<feature type="chain" id="PRO_5001455764" description="SnoaL-like domain-containing protein" evidence="1">
    <location>
        <begin position="18"/>
        <end position="162"/>
    </location>
</feature>